<dbReference type="AlphaFoldDB" id="A0A6C2CGN2"/>
<proteinExistence type="predicted"/>
<dbReference type="OrthoDB" id="9776946at2"/>
<evidence type="ECO:0000313" key="1">
    <source>
        <dbReference type="EMBL" id="TYC52405.1"/>
    </source>
</evidence>
<dbReference type="RefSeq" id="WP_148581392.1">
    <property type="nucleotide sequence ID" value="NZ_SDKK01000033.1"/>
</dbReference>
<evidence type="ECO:0000313" key="2">
    <source>
        <dbReference type="Proteomes" id="UP000389128"/>
    </source>
</evidence>
<name>A0A6C2CGN2_9RHOO</name>
<dbReference type="Proteomes" id="UP000389128">
    <property type="component" value="Unassembled WGS sequence"/>
</dbReference>
<gene>
    <name evidence="1" type="ORF">ETQ85_23005</name>
</gene>
<sequence>MTIHQQPIAARIDWLYEVAGRYSAAYCDPEASMARERHRARHPTALAVMKCMDGRINIPIATNTPPGIIQPFRNLGGFFDLGWPHLGEVIDHYVHDRVCGGQRVLMLITYHFSRGDAHRSCAGFAYHTEDAVAHVFGVKTQVEHVFGRQHGTVYPLVCGFETDEDALILHGPDGRTLDVSTLPATEDEAGLRARLQPLFPDMPRQMLADLARLVAGNIAHVAEVRQTDRQLDIEHREWMICVGRGFDFLHAPNLALIIGPYSPDLADPIRKAGAIIASNMHSGRIPDDGFLLLASSPYQDIGSDRARAELKARFMAHFAAEVIRRDLPDLAPRMTVHAAVLNWATRGLEGLGSPSSL</sequence>
<evidence type="ECO:0008006" key="3">
    <source>
        <dbReference type="Google" id="ProtNLM"/>
    </source>
</evidence>
<comment type="caution">
    <text evidence="1">The sequence shown here is derived from an EMBL/GenBank/DDBJ whole genome shotgun (WGS) entry which is preliminary data.</text>
</comment>
<dbReference type="EMBL" id="SDKK01000033">
    <property type="protein sequence ID" value="TYC52405.1"/>
    <property type="molecule type" value="Genomic_DNA"/>
</dbReference>
<accession>A0A6C2CGN2</accession>
<reference evidence="1 2" key="1">
    <citation type="submission" date="2019-01" db="EMBL/GenBank/DDBJ databases">
        <title>Zoogloea oleivorans genome sequencing and assembly.</title>
        <authorList>
            <person name="Tancsics A."/>
            <person name="Farkas M."/>
            <person name="Kriszt B."/>
            <person name="Maroti G."/>
            <person name="Horvath B."/>
        </authorList>
    </citation>
    <scope>NUCLEOTIDE SEQUENCE [LARGE SCALE GENOMIC DNA]</scope>
    <source>
        <strain evidence="1 2">Buc</strain>
    </source>
</reference>
<protein>
    <recommendedName>
        <fullName evidence="3">Carboxysome shell carbonic anhydrase</fullName>
    </recommendedName>
</protein>
<organism evidence="1 2">
    <name type="scientific">Zoogloea oleivorans</name>
    <dbReference type="NCBI Taxonomy" id="1552750"/>
    <lineage>
        <taxon>Bacteria</taxon>
        <taxon>Pseudomonadati</taxon>
        <taxon>Pseudomonadota</taxon>
        <taxon>Betaproteobacteria</taxon>
        <taxon>Rhodocyclales</taxon>
        <taxon>Zoogloeaceae</taxon>
        <taxon>Zoogloea</taxon>
    </lineage>
</organism>
<keyword evidence="2" id="KW-1185">Reference proteome</keyword>